<dbReference type="KEGG" id="this:HZT40_20415"/>
<evidence type="ECO:0000313" key="1">
    <source>
        <dbReference type="EMBL" id="QLQ33567.1"/>
    </source>
</evidence>
<dbReference type="Proteomes" id="UP000510621">
    <property type="component" value="Chromosome"/>
</dbReference>
<reference evidence="1" key="1">
    <citation type="submission" date="2020-06" db="EMBL/GenBank/DDBJ databases">
        <title>Analysis procedures for assessing recovery of high quality, complete, closed genomes from Nanopore long read metagenome sequencing.</title>
        <authorList>
            <person name="Bessarab I."/>
            <person name="Arumugam K."/>
            <person name="Haryono M."/>
            <person name="Liu X."/>
            <person name="Roy S."/>
            <person name="Zuniga-Montanez R.E."/>
            <person name="Qiu G."/>
            <person name="Drautz-Moses D.I."/>
            <person name="Law Y.Y."/>
            <person name="Wuertz S."/>
            <person name="Lauro F.M."/>
            <person name="Huson D.H."/>
            <person name="Williams R.B."/>
        </authorList>
    </citation>
    <scope>NUCLEOTIDE SEQUENCE [LARGE SCALE GENOMIC DNA]</scope>
    <source>
        <strain evidence="1">SSD2</strain>
    </source>
</reference>
<protein>
    <submittedName>
        <fullName evidence="1">Uncharacterized protein</fullName>
    </submittedName>
</protein>
<sequence length="47" mass="5072">MAGTDGNHPGAVDILPELGEQIRQYDFSQPCGGWNASLRSIRAWGQA</sequence>
<evidence type="ECO:0000313" key="2">
    <source>
        <dbReference type="Proteomes" id="UP000510621"/>
    </source>
</evidence>
<keyword evidence="2" id="KW-1185">Reference proteome</keyword>
<organism evidence="1 2">
    <name type="scientific">Candidatus Thiothrix singaporensis</name>
    <dbReference type="NCBI Taxonomy" id="2799669"/>
    <lineage>
        <taxon>Bacteria</taxon>
        <taxon>Pseudomonadati</taxon>
        <taxon>Pseudomonadota</taxon>
        <taxon>Gammaproteobacteria</taxon>
        <taxon>Thiotrichales</taxon>
        <taxon>Thiotrichaceae</taxon>
        <taxon>Thiothrix</taxon>
    </lineage>
</organism>
<dbReference type="AlphaFoldDB" id="A0A7L6AX80"/>
<gene>
    <name evidence="1" type="ORF">HZT40_20415</name>
</gene>
<accession>A0A7L6AX80</accession>
<dbReference type="EMBL" id="CP059265">
    <property type="protein sequence ID" value="QLQ33567.1"/>
    <property type="molecule type" value="Genomic_DNA"/>
</dbReference>
<proteinExistence type="predicted"/>
<name>A0A7L6AX80_9GAMM</name>